<feature type="compositionally biased region" description="Gly residues" evidence="1">
    <location>
        <begin position="372"/>
        <end position="387"/>
    </location>
</feature>
<feature type="compositionally biased region" description="Basic and acidic residues" evidence="1">
    <location>
        <begin position="191"/>
        <end position="204"/>
    </location>
</feature>
<dbReference type="EMBL" id="WIAO01000008">
    <property type="protein sequence ID" value="MQM25731.1"/>
    <property type="molecule type" value="Genomic_DNA"/>
</dbReference>
<dbReference type="RefSeq" id="WP_153024881.1">
    <property type="nucleotide sequence ID" value="NZ_WIAO01000008.1"/>
</dbReference>
<comment type="caution">
    <text evidence="2">The sequence shown here is derived from an EMBL/GenBank/DDBJ whole genome shotgun (WGS) entry which is preliminary data.</text>
</comment>
<feature type="compositionally biased region" description="Acidic residues" evidence="1">
    <location>
        <begin position="242"/>
        <end position="257"/>
    </location>
</feature>
<feature type="compositionally biased region" description="Low complexity" evidence="1">
    <location>
        <begin position="269"/>
        <end position="290"/>
    </location>
</feature>
<reference evidence="2 3" key="1">
    <citation type="submission" date="2019-10" db="EMBL/GenBank/DDBJ databases">
        <title>Glycomyces albidus sp. nov., a novel actinomycete isolated from rhizosphere soil of wheat (Triticum aestivum L.).</title>
        <authorList>
            <person name="Qian L."/>
        </authorList>
    </citation>
    <scope>NUCLEOTIDE SEQUENCE [LARGE SCALE GENOMIC DNA]</scope>
    <source>
        <strain evidence="2 3">NEAU-7082</strain>
    </source>
</reference>
<feature type="compositionally biased region" description="Acidic residues" evidence="1">
    <location>
        <begin position="397"/>
        <end position="415"/>
    </location>
</feature>
<feature type="compositionally biased region" description="Gly residues" evidence="1">
    <location>
        <begin position="326"/>
        <end position="357"/>
    </location>
</feature>
<organism evidence="2 3">
    <name type="scientific">Glycomyces albidus</name>
    <dbReference type="NCBI Taxonomy" id="2656774"/>
    <lineage>
        <taxon>Bacteria</taxon>
        <taxon>Bacillati</taxon>
        <taxon>Actinomycetota</taxon>
        <taxon>Actinomycetes</taxon>
        <taxon>Glycomycetales</taxon>
        <taxon>Glycomycetaceae</taxon>
        <taxon>Glycomyces</taxon>
    </lineage>
</organism>
<name>A0A6L5G7Y6_9ACTN</name>
<feature type="region of interest" description="Disordered" evidence="1">
    <location>
        <begin position="174"/>
        <end position="469"/>
    </location>
</feature>
<evidence type="ECO:0000313" key="3">
    <source>
        <dbReference type="Proteomes" id="UP000477750"/>
    </source>
</evidence>
<dbReference type="Proteomes" id="UP000477750">
    <property type="component" value="Unassembled WGS sequence"/>
</dbReference>
<dbReference type="Gene3D" id="1.10.287.1060">
    <property type="entry name" value="ESAT-6-like"/>
    <property type="match status" value="1"/>
</dbReference>
<accession>A0A6L5G7Y6</accession>
<evidence type="ECO:0000256" key="1">
    <source>
        <dbReference type="SAM" id="MobiDB-lite"/>
    </source>
</evidence>
<proteinExistence type="predicted"/>
<keyword evidence="3" id="KW-1185">Reference proteome</keyword>
<gene>
    <name evidence="2" type="ORF">GFD30_09135</name>
</gene>
<sequence>MPTYEEALAANPAAFVDYAAEMTAAGTDLAEHRTEYDSTVIAINAGWKDEANAAFNADAAVVDGHVEQVASQVGETAEMLDAGGTAMQSMVEQLKVLDASYRGAGFNVRPEPKVELGAVHWAAIAAAGPFGPMLQALFQARADEGTAQLQLGLSLLTATDAATGAGLTGAAAALEPLEDKGGETDTDTDANAERVARTADRDGDGPGDTPGEDDPGKKRDDGEDEQDRKDEDDKDKDGKDQDEQDRDEDPKAEDEQDRGEPQQEPPQDPQQEPEGPGAEAPGFEEPQIPGQEPPGPGDYTGPEIPEFESEWDPAELGAGAELPSGGLAGGGGIGGGGVGGGGSLDPVPTGGGSGGTPVGLVGTATGAAGAPATGGTGPRSGVGGLVGAPGARGPVNPDDEYERESFLTEDPEEDVWGIGTDENNPYVDFHQEQEQQAEEAPAPPSFEEPTFTLPGFDLPDPPEPTLGRS</sequence>
<feature type="compositionally biased region" description="Low complexity" evidence="1">
    <location>
        <begin position="314"/>
        <end position="325"/>
    </location>
</feature>
<protein>
    <submittedName>
        <fullName evidence="2">Uncharacterized protein</fullName>
    </submittedName>
</protein>
<evidence type="ECO:0000313" key="2">
    <source>
        <dbReference type="EMBL" id="MQM25731.1"/>
    </source>
</evidence>
<dbReference type="AlphaFoldDB" id="A0A6L5G7Y6"/>
<feature type="compositionally biased region" description="Pro residues" evidence="1">
    <location>
        <begin position="459"/>
        <end position="469"/>
    </location>
</feature>
<feature type="compositionally biased region" description="Basic and acidic residues" evidence="1">
    <location>
        <begin position="214"/>
        <end position="241"/>
    </location>
</feature>
<feature type="compositionally biased region" description="Low complexity" evidence="1">
    <location>
        <begin position="358"/>
        <end position="371"/>
    </location>
</feature>